<dbReference type="InterPro" id="IPR042194">
    <property type="entry name" value="FHIPEP_1"/>
</dbReference>
<dbReference type="GO" id="GO:0016020">
    <property type="term" value="C:membrane"/>
    <property type="evidence" value="ECO:0007669"/>
    <property type="project" value="InterPro"/>
</dbReference>
<dbReference type="SMART" id="SM00028">
    <property type="entry name" value="TPR"/>
    <property type="match status" value="4"/>
</dbReference>
<reference evidence="2 3" key="1">
    <citation type="submission" date="2017-11" db="EMBL/GenBank/DDBJ databases">
        <title>Evolution of Phototrophy in the Chloroflexi Phylum Driven by Horizontal Gene Transfer.</title>
        <authorList>
            <person name="Ward L.M."/>
            <person name="Hemp J."/>
            <person name="Shih P.M."/>
            <person name="Mcglynn S.E."/>
            <person name="Fischer W."/>
        </authorList>
    </citation>
    <scope>NUCLEOTIDE SEQUENCE [LARGE SCALE GENOMIC DNA]</scope>
    <source>
        <strain evidence="2">CP2_2F</strain>
    </source>
</reference>
<dbReference type="Gene3D" id="1.25.40.10">
    <property type="entry name" value="Tetratricopeptide repeat domain"/>
    <property type="match status" value="5"/>
</dbReference>
<protein>
    <recommendedName>
        <fullName evidence="4">TIR domain-containing protein</fullName>
    </recommendedName>
</protein>
<dbReference type="InterPro" id="IPR001712">
    <property type="entry name" value="T3SS_FHIPEP"/>
</dbReference>
<dbReference type="Proteomes" id="UP000228921">
    <property type="component" value="Unassembled WGS sequence"/>
</dbReference>
<evidence type="ECO:0000256" key="1">
    <source>
        <dbReference type="PROSITE-ProRule" id="PRU00339"/>
    </source>
</evidence>
<evidence type="ECO:0000313" key="3">
    <source>
        <dbReference type="Proteomes" id="UP000228921"/>
    </source>
</evidence>
<feature type="repeat" description="TPR" evidence="1">
    <location>
        <begin position="582"/>
        <end position="615"/>
    </location>
</feature>
<dbReference type="PANTHER" id="PTHR12558:SF13">
    <property type="entry name" value="CELL DIVISION CYCLE PROTEIN 27 HOMOLOG"/>
    <property type="match status" value="1"/>
</dbReference>
<dbReference type="Pfam" id="PF13432">
    <property type="entry name" value="TPR_16"/>
    <property type="match status" value="2"/>
</dbReference>
<dbReference type="InterPro" id="IPR011990">
    <property type="entry name" value="TPR-like_helical_dom_sf"/>
</dbReference>
<dbReference type="Gene3D" id="3.40.30.60">
    <property type="entry name" value="FHIPEP family, domain 1"/>
    <property type="match status" value="1"/>
</dbReference>
<keyword evidence="1" id="KW-0802">TPR repeat</keyword>
<proteinExistence type="predicted"/>
<comment type="caution">
    <text evidence="2">The sequence shown here is derived from an EMBL/GenBank/DDBJ whole genome shotgun (WGS) entry which is preliminary data.</text>
</comment>
<dbReference type="GO" id="GO:0009306">
    <property type="term" value="P:protein secretion"/>
    <property type="evidence" value="ECO:0007669"/>
    <property type="project" value="InterPro"/>
</dbReference>
<dbReference type="PANTHER" id="PTHR12558">
    <property type="entry name" value="CELL DIVISION CYCLE 16,23,27"/>
    <property type="match status" value="1"/>
</dbReference>
<sequence>MKLYLSFAPEDALYAQLVRAALGGYTVYSGALSQIAECDQFLALITPRYASNLACSAERRAAQAHDVPILAVSFEQGDLPPELSDVPQRRLETLWQNFLRELRAELHLPDPVVAALVSEGRALLDRSLELARERLERAYQLAPDDPLAQAALGDYFRVSGDLERARTQYQRALRHNSPDGHIGMGLLAEQERAWLRADDHYADALAVLGNNASVLAALRQFNRPQSGNLYLQAVRTLRRSDLEAALRAADRALALGVRDETAYPERIAHRLRAEVLEALGRAEEAAEAYFEAGKRFLWLDQYAVAAELLRAACRLKPDHAVAHWFLANTLLGLAALPYHPFVDEALLREGEAALQTGLALRLPDSEYAWAYDVRALQCESRARLPDQDAESLRWQAVAFLERALILNDADPYRWQALNRAYRALGLERLAMDAARRAAQLGDDSALEDSIITLTNAGQFEEALPLLERFRAKQPSLWAEAVQAYVYLHQEQPERALALIAHVIEESDPLHAWYLGVRADAYRLLGAYDRAADTYRYLWEGRDSPLYAADSNACGWAGVVLGYAEQALPYLERALRQDSESPTYIYANLGFAYLALADFEAAESAFAQAAELMSNPQQYWQFTRLDLPTMRYLSANWEGAETANALLEAFEARLTERLAEIGQPVPLTAILESLDFPPEGSWQYIGQQASLGRLYMEAGQHEAAAACYQRLLAEGERFPEAGSCLSDALIELMKAADEHFKAGEANAALERYRALSEFLPEDARFQGELRSRIACVRLAQGKPHIAEFNAAVKRFKVVEVPSVGEALAQACLALVGDVPFLWQLAEIRNALPPEIGESFFIALLQHLDQTFSLPERGASRFPLVTPILVDLAPSLLTSEGGVPPDLLERRLPDLRARLAQEMGLELPGIRLRRNEALPIDAYLISLDEVPFALDFLPAGTLFCEETPETLRTAGIGIQHEAIQPLSRQRGAWINQSEASRARMLRLRVLDDPFDFFILHLEAVLRQALPHFLTWQALSDLLESWHSEGALPEPERLTLLRLGRLLLRDGLPLRPSLLEALREPDFEAAFRVARLGVRDALPRHLPRLRLPPETESLLLEYLVADSPSYLAMPPETVRDVLTALRALLPPDQPRAALIVNDWRLCIALPSLTRYEFPYLAVLTQEELNDDHAQADPPA</sequence>
<dbReference type="InterPro" id="IPR019734">
    <property type="entry name" value="TPR_rpt"/>
</dbReference>
<dbReference type="EMBL" id="PGTK01000003">
    <property type="protein sequence ID" value="PJF31481.1"/>
    <property type="molecule type" value="Genomic_DNA"/>
</dbReference>
<dbReference type="PROSITE" id="PS50005">
    <property type="entry name" value="TPR"/>
    <property type="match status" value="2"/>
</dbReference>
<name>A0A2M8P1Q0_9CHLR</name>
<dbReference type="AlphaFoldDB" id="A0A2M8P1Q0"/>
<gene>
    <name evidence="2" type="ORF">CUN51_03900</name>
</gene>
<dbReference type="SUPFAM" id="SSF48452">
    <property type="entry name" value="TPR-like"/>
    <property type="match status" value="3"/>
</dbReference>
<accession>A0A2M8P1Q0</accession>
<evidence type="ECO:0000313" key="2">
    <source>
        <dbReference type="EMBL" id="PJF31481.1"/>
    </source>
</evidence>
<feature type="repeat" description="TPR" evidence="1">
    <location>
        <begin position="286"/>
        <end position="319"/>
    </location>
</feature>
<organism evidence="2 3">
    <name type="scientific">Candidatus Thermofonsia Clade 1 bacterium</name>
    <dbReference type="NCBI Taxonomy" id="2364210"/>
    <lineage>
        <taxon>Bacteria</taxon>
        <taxon>Bacillati</taxon>
        <taxon>Chloroflexota</taxon>
        <taxon>Candidatus Thermofontia</taxon>
        <taxon>Candidatus Thermofonsia Clade 1</taxon>
    </lineage>
</organism>
<dbReference type="Pfam" id="PF00771">
    <property type="entry name" value="FHIPEP"/>
    <property type="match status" value="1"/>
</dbReference>
<evidence type="ECO:0008006" key="4">
    <source>
        <dbReference type="Google" id="ProtNLM"/>
    </source>
</evidence>